<protein>
    <submittedName>
        <fullName evidence="4">Uncharacterized protein</fullName>
    </submittedName>
</protein>
<feature type="region of interest" description="Disordered" evidence="3">
    <location>
        <begin position="147"/>
        <end position="204"/>
    </location>
</feature>
<evidence type="ECO:0000256" key="3">
    <source>
        <dbReference type="SAM" id="MobiDB-lite"/>
    </source>
</evidence>
<organism evidence="4 5">
    <name type="scientific">Albula glossodonta</name>
    <name type="common">roundjaw bonefish</name>
    <dbReference type="NCBI Taxonomy" id="121402"/>
    <lineage>
        <taxon>Eukaryota</taxon>
        <taxon>Metazoa</taxon>
        <taxon>Chordata</taxon>
        <taxon>Craniata</taxon>
        <taxon>Vertebrata</taxon>
        <taxon>Euteleostomi</taxon>
        <taxon>Actinopterygii</taxon>
        <taxon>Neopterygii</taxon>
        <taxon>Teleostei</taxon>
        <taxon>Albuliformes</taxon>
        <taxon>Albulidae</taxon>
        <taxon>Albula</taxon>
    </lineage>
</organism>
<comment type="caution">
    <text evidence="4">The sequence shown here is derived from an EMBL/GenBank/DDBJ whole genome shotgun (WGS) entry which is preliminary data.</text>
</comment>
<keyword evidence="2" id="KW-0966">Cell projection</keyword>
<feature type="compositionally biased region" description="Acidic residues" evidence="3">
    <location>
        <begin position="150"/>
        <end position="161"/>
    </location>
</feature>
<evidence type="ECO:0000256" key="1">
    <source>
        <dbReference type="ARBA" id="ARBA00004316"/>
    </source>
</evidence>
<evidence type="ECO:0000313" key="4">
    <source>
        <dbReference type="EMBL" id="KAG9333651.1"/>
    </source>
</evidence>
<feature type="compositionally biased region" description="Basic and acidic residues" evidence="3">
    <location>
        <begin position="162"/>
        <end position="171"/>
    </location>
</feature>
<dbReference type="PANTHER" id="PTHR46613">
    <property type="entry name" value="RADIAL SPOKE HEAD 10 HOMOLOG B-RELATED"/>
    <property type="match status" value="1"/>
</dbReference>
<sequence length="204" mass="22780">MCRCLQDLGLYDDQLTVGKVLEILCAESPDPRAMACFNLDLEITFLEFFEALLGCAEVKWSSWVEVRSEGPAEREGALTGRGGADSEMDQWVDAVHCFFSGTLFPAYERRALLHREAGAERLRRAAADRIALAKAQRAARLRELCKEEEERREEEDEEEVERADAPEEDPHPSQSLAFPIPAASSTCITNPTPPHSASGTRSRR</sequence>
<accession>A0A8T2N534</accession>
<dbReference type="GO" id="GO:0042995">
    <property type="term" value="C:cell projection"/>
    <property type="evidence" value="ECO:0007669"/>
    <property type="project" value="UniProtKB-SubCell"/>
</dbReference>
<feature type="compositionally biased region" description="Polar residues" evidence="3">
    <location>
        <begin position="183"/>
        <end position="204"/>
    </location>
</feature>
<dbReference type="OrthoDB" id="294378at2759"/>
<keyword evidence="5" id="KW-1185">Reference proteome</keyword>
<dbReference type="PANTHER" id="PTHR46613:SF1">
    <property type="entry name" value="RADIAL SPOKE HEAD 10 HOMOLOG B-RELATED"/>
    <property type="match status" value="1"/>
</dbReference>
<dbReference type="Proteomes" id="UP000824540">
    <property type="component" value="Unassembled WGS sequence"/>
</dbReference>
<evidence type="ECO:0000313" key="5">
    <source>
        <dbReference type="Proteomes" id="UP000824540"/>
    </source>
</evidence>
<reference evidence="4" key="1">
    <citation type="thesis" date="2021" institute="BYU ScholarsArchive" country="Provo, UT, USA">
        <title>Applications of and Algorithms for Genome Assembly and Genomic Analyses with an Emphasis on Marine Teleosts.</title>
        <authorList>
            <person name="Pickett B.D."/>
        </authorList>
    </citation>
    <scope>NUCLEOTIDE SEQUENCE</scope>
    <source>
        <strain evidence="4">HI-2016</strain>
    </source>
</reference>
<gene>
    <name evidence="4" type="ORF">JZ751_010720</name>
</gene>
<comment type="subcellular location">
    <subcellularLocation>
        <location evidence="1">Cell projection</location>
    </subcellularLocation>
</comment>
<dbReference type="AlphaFoldDB" id="A0A8T2N534"/>
<dbReference type="EMBL" id="JAFBMS010000185">
    <property type="protein sequence ID" value="KAG9333651.1"/>
    <property type="molecule type" value="Genomic_DNA"/>
</dbReference>
<evidence type="ECO:0000256" key="2">
    <source>
        <dbReference type="ARBA" id="ARBA00023273"/>
    </source>
</evidence>
<proteinExistence type="predicted"/>
<name>A0A8T2N534_9TELE</name>